<protein>
    <submittedName>
        <fullName evidence="2">Uncharacterized protein</fullName>
    </submittedName>
</protein>
<name>E3NI62_CAERE</name>
<dbReference type="EMBL" id="DS268695">
    <property type="protein sequence ID" value="EFO98792.1"/>
    <property type="molecule type" value="Genomic_DNA"/>
</dbReference>
<organism evidence="3">
    <name type="scientific">Caenorhabditis remanei</name>
    <name type="common">Caenorhabditis vulgaris</name>
    <dbReference type="NCBI Taxonomy" id="31234"/>
    <lineage>
        <taxon>Eukaryota</taxon>
        <taxon>Metazoa</taxon>
        <taxon>Ecdysozoa</taxon>
        <taxon>Nematoda</taxon>
        <taxon>Chromadorea</taxon>
        <taxon>Rhabditida</taxon>
        <taxon>Rhabditina</taxon>
        <taxon>Rhabditomorpha</taxon>
        <taxon>Rhabditoidea</taxon>
        <taxon>Rhabditidae</taxon>
        <taxon>Peloderinae</taxon>
        <taxon>Caenorhabditis</taxon>
    </lineage>
</organism>
<dbReference type="OMA" id="IMEIQGK"/>
<keyword evidence="1" id="KW-0175">Coiled coil</keyword>
<dbReference type="FunCoup" id="E3NI62">
    <property type="interactions" value="1113"/>
</dbReference>
<keyword evidence="3" id="KW-1185">Reference proteome</keyword>
<accession>E3NI62</accession>
<reference evidence="2" key="1">
    <citation type="submission" date="2007-07" db="EMBL/GenBank/DDBJ databases">
        <title>PCAP assembly of the Caenorhabditis remanei genome.</title>
        <authorList>
            <consortium name="The Caenorhabditis remanei Sequencing Consortium"/>
            <person name="Wilson R.K."/>
        </authorList>
    </citation>
    <scope>NUCLEOTIDE SEQUENCE [LARGE SCALE GENOMIC DNA]</scope>
    <source>
        <strain evidence="2">PB4641</strain>
    </source>
</reference>
<gene>
    <name evidence="2" type="ORF">CRE_30510</name>
</gene>
<dbReference type="OrthoDB" id="5824971at2759"/>
<dbReference type="CTD" id="9804050"/>
<feature type="coiled-coil region" evidence="1">
    <location>
        <begin position="21"/>
        <end position="55"/>
    </location>
</feature>
<dbReference type="HOGENOM" id="CLU_2160610_0_0_1"/>
<evidence type="ECO:0000256" key="1">
    <source>
        <dbReference type="SAM" id="Coils"/>
    </source>
</evidence>
<evidence type="ECO:0000313" key="3">
    <source>
        <dbReference type="Proteomes" id="UP000008281"/>
    </source>
</evidence>
<dbReference type="GeneID" id="9804050"/>
<dbReference type="RefSeq" id="XP_003091907.2">
    <property type="nucleotide sequence ID" value="XM_003091859.2"/>
</dbReference>
<dbReference type="Proteomes" id="UP000008281">
    <property type="component" value="Unassembled WGS sequence"/>
</dbReference>
<evidence type="ECO:0000313" key="2">
    <source>
        <dbReference type="EMBL" id="EFO98792.1"/>
    </source>
</evidence>
<proteinExistence type="predicted"/>
<dbReference type="InParanoid" id="E3NI62"/>
<sequence length="121" mass="14429">MAFQKKKRMSIDRGRAGTMERRQRLHDLVDLREELRDLQANLEHEELRFADAVKQRSSIMNKNDPQEGDSEDEDHFLESLRLTEESIHHHRQKIMEIQGKIIDKKESILSLEILVKLEENR</sequence>
<dbReference type="eggNOG" id="ENOG502THTB">
    <property type="taxonomic scope" value="Eukaryota"/>
</dbReference>
<dbReference type="KEGG" id="crq:GCK72_015446"/>
<dbReference type="AlphaFoldDB" id="E3NI62"/>